<protein>
    <submittedName>
        <fullName evidence="1">Uncharacterized protein</fullName>
    </submittedName>
</protein>
<organism evidence="1">
    <name type="scientific">Anguilla anguilla</name>
    <name type="common">European freshwater eel</name>
    <name type="synonym">Muraena anguilla</name>
    <dbReference type="NCBI Taxonomy" id="7936"/>
    <lineage>
        <taxon>Eukaryota</taxon>
        <taxon>Metazoa</taxon>
        <taxon>Chordata</taxon>
        <taxon>Craniata</taxon>
        <taxon>Vertebrata</taxon>
        <taxon>Euteleostomi</taxon>
        <taxon>Actinopterygii</taxon>
        <taxon>Neopterygii</taxon>
        <taxon>Teleostei</taxon>
        <taxon>Anguilliformes</taxon>
        <taxon>Anguillidae</taxon>
        <taxon>Anguilla</taxon>
    </lineage>
</organism>
<reference evidence="1" key="1">
    <citation type="submission" date="2014-11" db="EMBL/GenBank/DDBJ databases">
        <authorList>
            <person name="Amaro Gonzalez C."/>
        </authorList>
    </citation>
    <scope>NUCLEOTIDE SEQUENCE</scope>
</reference>
<reference evidence="1" key="2">
    <citation type="journal article" date="2015" name="Fish Shellfish Immunol.">
        <title>Early steps in the European eel (Anguilla anguilla)-Vibrio vulnificus interaction in the gills: Role of the RtxA13 toxin.</title>
        <authorList>
            <person name="Callol A."/>
            <person name="Pajuelo D."/>
            <person name="Ebbesson L."/>
            <person name="Teles M."/>
            <person name="MacKenzie S."/>
            <person name="Amaro C."/>
        </authorList>
    </citation>
    <scope>NUCLEOTIDE SEQUENCE</scope>
</reference>
<dbReference type="EMBL" id="GBXM01105083">
    <property type="protein sequence ID" value="JAH03494.1"/>
    <property type="molecule type" value="Transcribed_RNA"/>
</dbReference>
<sequence length="40" mass="4583">MSLTKFSMFRVVCFCCGNKIGLNDSFQSTSWCCVIKRDVQ</sequence>
<accession>A0A0E9PG30</accession>
<evidence type="ECO:0000313" key="1">
    <source>
        <dbReference type="EMBL" id="JAH03494.1"/>
    </source>
</evidence>
<name>A0A0E9PG30_ANGAN</name>
<dbReference type="AlphaFoldDB" id="A0A0E9PG30"/>
<proteinExistence type="predicted"/>